<feature type="non-terminal residue" evidence="1">
    <location>
        <position position="60"/>
    </location>
</feature>
<dbReference type="InterPro" id="IPR024079">
    <property type="entry name" value="MetalloPept_cat_dom_sf"/>
</dbReference>
<dbReference type="AlphaFoldDB" id="A0AAE0SUH0"/>
<keyword evidence="2" id="KW-1185">Reference proteome</keyword>
<dbReference type="GO" id="GO:0008237">
    <property type="term" value="F:metallopeptidase activity"/>
    <property type="evidence" value="ECO:0007669"/>
    <property type="project" value="InterPro"/>
</dbReference>
<name>A0AAE0SUH0_9BIVA</name>
<dbReference type="Gene3D" id="3.40.390.10">
    <property type="entry name" value="Collagenase (Catalytic Domain)"/>
    <property type="match status" value="1"/>
</dbReference>
<sequence length="60" mass="6982">MPHFRYIKKMHKFYEGSSIDCFLEGRSFMKGVCDSGERTSVIQFRHYVSTVQTAAHELGH</sequence>
<organism evidence="1 2">
    <name type="scientific">Potamilus streckersoni</name>
    <dbReference type="NCBI Taxonomy" id="2493646"/>
    <lineage>
        <taxon>Eukaryota</taxon>
        <taxon>Metazoa</taxon>
        <taxon>Spiralia</taxon>
        <taxon>Lophotrochozoa</taxon>
        <taxon>Mollusca</taxon>
        <taxon>Bivalvia</taxon>
        <taxon>Autobranchia</taxon>
        <taxon>Heteroconchia</taxon>
        <taxon>Palaeoheterodonta</taxon>
        <taxon>Unionida</taxon>
        <taxon>Unionoidea</taxon>
        <taxon>Unionidae</taxon>
        <taxon>Ambleminae</taxon>
        <taxon>Lampsilini</taxon>
        <taxon>Potamilus</taxon>
    </lineage>
</organism>
<dbReference type="SUPFAM" id="SSF55486">
    <property type="entry name" value="Metalloproteases ('zincins'), catalytic domain"/>
    <property type="match status" value="1"/>
</dbReference>
<dbReference type="EMBL" id="JAEAOA010001203">
    <property type="protein sequence ID" value="KAK3598284.1"/>
    <property type="molecule type" value="Genomic_DNA"/>
</dbReference>
<evidence type="ECO:0000313" key="2">
    <source>
        <dbReference type="Proteomes" id="UP001195483"/>
    </source>
</evidence>
<comment type="caution">
    <text evidence="1">The sequence shown here is derived from an EMBL/GenBank/DDBJ whole genome shotgun (WGS) entry which is preliminary data.</text>
</comment>
<protein>
    <submittedName>
        <fullName evidence="1">Uncharacterized protein</fullName>
    </submittedName>
</protein>
<evidence type="ECO:0000313" key="1">
    <source>
        <dbReference type="EMBL" id="KAK3598284.1"/>
    </source>
</evidence>
<proteinExistence type="predicted"/>
<reference evidence="1" key="1">
    <citation type="journal article" date="2021" name="Genome Biol. Evol.">
        <title>A High-Quality Reference Genome for a Parasitic Bivalve with Doubly Uniparental Inheritance (Bivalvia: Unionida).</title>
        <authorList>
            <person name="Smith C.H."/>
        </authorList>
    </citation>
    <scope>NUCLEOTIDE SEQUENCE</scope>
    <source>
        <strain evidence="1">CHS0354</strain>
    </source>
</reference>
<reference evidence="1" key="2">
    <citation type="journal article" date="2021" name="Genome Biol. Evol.">
        <title>Developing a high-quality reference genome for a parasitic bivalve with doubly uniparental inheritance (Bivalvia: Unionida).</title>
        <authorList>
            <person name="Smith C.H."/>
        </authorList>
    </citation>
    <scope>NUCLEOTIDE SEQUENCE</scope>
    <source>
        <strain evidence="1">CHS0354</strain>
        <tissue evidence="1">Mantle</tissue>
    </source>
</reference>
<reference evidence="1" key="3">
    <citation type="submission" date="2023-05" db="EMBL/GenBank/DDBJ databases">
        <authorList>
            <person name="Smith C.H."/>
        </authorList>
    </citation>
    <scope>NUCLEOTIDE SEQUENCE</scope>
    <source>
        <strain evidence="1">CHS0354</strain>
        <tissue evidence="1">Mantle</tissue>
    </source>
</reference>
<accession>A0AAE0SUH0</accession>
<gene>
    <name evidence="1" type="ORF">CHS0354_019810</name>
</gene>
<dbReference type="Proteomes" id="UP001195483">
    <property type="component" value="Unassembled WGS sequence"/>
</dbReference>